<dbReference type="Proteomes" id="UP001589788">
    <property type="component" value="Unassembled WGS sequence"/>
</dbReference>
<proteinExistence type="predicted"/>
<dbReference type="RefSeq" id="WP_248107951.1">
    <property type="nucleotide sequence ID" value="NZ_JAKHEX010000012.1"/>
</dbReference>
<evidence type="ECO:0000313" key="2">
    <source>
        <dbReference type="Proteomes" id="UP001589788"/>
    </source>
</evidence>
<evidence type="ECO:0000313" key="1">
    <source>
        <dbReference type="EMBL" id="MFC0081182.1"/>
    </source>
</evidence>
<accession>A0ABV6C2I3</accession>
<keyword evidence="2" id="KW-1185">Reference proteome</keyword>
<dbReference type="EMBL" id="JBHLYQ010000019">
    <property type="protein sequence ID" value="MFC0081182.1"/>
    <property type="molecule type" value="Genomic_DNA"/>
</dbReference>
<name>A0ABV6C2I3_9ACTN</name>
<reference evidence="1 2" key="1">
    <citation type="submission" date="2024-09" db="EMBL/GenBank/DDBJ databases">
        <authorList>
            <person name="Sun Q."/>
            <person name="Mori K."/>
        </authorList>
    </citation>
    <scope>NUCLEOTIDE SEQUENCE [LARGE SCALE GENOMIC DNA]</scope>
    <source>
        <strain evidence="1 2">JCM 15389</strain>
    </source>
</reference>
<organism evidence="1 2">
    <name type="scientific">Aciditerrimonas ferrireducens</name>
    <dbReference type="NCBI Taxonomy" id="667306"/>
    <lineage>
        <taxon>Bacteria</taxon>
        <taxon>Bacillati</taxon>
        <taxon>Actinomycetota</taxon>
        <taxon>Acidimicrobiia</taxon>
        <taxon>Acidimicrobiales</taxon>
        <taxon>Acidimicrobiaceae</taxon>
        <taxon>Aciditerrimonas</taxon>
    </lineage>
</organism>
<gene>
    <name evidence="1" type="ORF">ACFFRE_03280</name>
</gene>
<comment type="caution">
    <text evidence="1">The sequence shown here is derived from an EMBL/GenBank/DDBJ whole genome shotgun (WGS) entry which is preliminary data.</text>
</comment>
<protein>
    <submittedName>
        <fullName evidence="1">Carboxypeptidase-like regulatory domain-containing protein</fullName>
    </submittedName>
</protein>
<sequence length="424" mass="42249">METVVAFSVLLLVLLAVAGLTGGVLGQAATARAQSAAGGLAESVLGGLAHQPLSTLDAEVDQVVPLPPVTLAGETFARQQYLTWQAGNGPNLCQSGQPPVALQATVTVSWNHDRQHLSESSVVDPPYSPAEAGQGDLAVQIQSAQNPSEPPTQVQAIAVVVQNAQGQTVTTATPDSAGCVYLALPAGSYTVSVQSPQSPLFVDPSGQAATPPGQVSVEAGQVTQLAVPFDQAAPTTFAPAAASPPPVPGLPVTVTASGLPSGAQVVVAAGSTSEGPAPLFPFPSGYQAFFGDCSAEAPASPTGFPTSPGTDQTVDLAGLVPLDLAVSAKGAGPVSGTLTLAPPSGSGCPADQFPLGPSSLHQGAGQLDRQVLAFPATLTLVDQADGASTTVQLAWDASTEQWLVTQGGTTTPYQAGQPIPVAVG</sequence>